<evidence type="ECO:0000313" key="1">
    <source>
        <dbReference type="EMBL" id="KAE8352272.1"/>
    </source>
</evidence>
<name>A0A5N6Z3M0_9EURO</name>
<proteinExistence type="predicted"/>
<dbReference type="OrthoDB" id="4179877at2759"/>
<dbReference type="AlphaFoldDB" id="A0A5N6Z3M0"/>
<protein>
    <submittedName>
        <fullName evidence="1">Uncharacterized protein</fullName>
    </submittedName>
</protein>
<gene>
    <name evidence="1" type="ORF">BDV28DRAFT_149193</name>
</gene>
<evidence type="ECO:0000313" key="2">
    <source>
        <dbReference type="Proteomes" id="UP000327118"/>
    </source>
</evidence>
<keyword evidence="2" id="KW-1185">Reference proteome</keyword>
<reference evidence="2" key="1">
    <citation type="submission" date="2019-04" db="EMBL/GenBank/DDBJ databases">
        <title>Friends and foes A comparative genomics studyof 23 Aspergillus species from section Flavi.</title>
        <authorList>
            <consortium name="DOE Joint Genome Institute"/>
            <person name="Kjaerbolling I."/>
            <person name="Vesth T."/>
            <person name="Frisvad J.C."/>
            <person name="Nybo J.L."/>
            <person name="Theobald S."/>
            <person name="Kildgaard S."/>
            <person name="Isbrandt T."/>
            <person name="Kuo A."/>
            <person name="Sato A."/>
            <person name="Lyhne E.K."/>
            <person name="Kogle M.E."/>
            <person name="Wiebenga A."/>
            <person name="Kun R.S."/>
            <person name="Lubbers R.J."/>
            <person name="Makela M.R."/>
            <person name="Barry K."/>
            <person name="Chovatia M."/>
            <person name="Clum A."/>
            <person name="Daum C."/>
            <person name="Haridas S."/>
            <person name="He G."/>
            <person name="LaButti K."/>
            <person name="Lipzen A."/>
            <person name="Mondo S."/>
            <person name="Riley R."/>
            <person name="Salamov A."/>
            <person name="Simmons B.A."/>
            <person name="Magnuson J.K."/>
            <person name="Henrissat B."/>
            <person name="Mortensen U.H."/>
            <person name="Larsen T.O."/>
            <person name="Devries R.P."/>
            <person name="Grigoriev I.V."/>
            <person name="Machida M."/>
            <person name="Baker S.E."/>
            <person name="Andersen M.R."/>
        </authorList>
    </citation>
    <scope>NUCLEOTIDE SEQUENCE [LARGE SCALE GENOMIC DNA]</scope>
    <source>
        <strain evidence="2">CBS 553.77</strain>
    </source>
</reference>
<organism evidence="1 2">
    <name type="scientific">Aspergillus coremiiformis</name>
    <dbReference type="NCBI Taxonomy" id="138285"/>
    <lineage>
        <taxon>Eukaryota</taxon>
        <taxon>Fungi</taxon>
        <taxon>Dikarya</taxon>
        <taxon>Ascomycota</taxon>
        <taxon>Pezizomycotina</taxon>
        <taxon>Eurotiomycetes</taxon>
        <taxon>Eurotiomycetidae</taxon>
        <taxon>Eurotiales</taxon>
        <taxon>Aspergillaceae</taxon>
        <taxon>Aspergillus</taxon>
        <taxon>Aspergillus subgen. Circumdati</taxon>
    </lineage>
</organism>
<sequence>MILLAVPDRPELDFNEHQECQTVAKEARFGSGSEGKDQMKFRKHLQPTVEVPGYVWWLSGTLSRAADVNETCYR</sequence>
<accession>A0A5N6Z3M0</accession>
<dbReference type="Proteomes" id="UP000327118">
    <property type="component" value="Unassembled WGS sequence"/>
</dbReference>
<dbReference type="EMBL" id="ML739136">
    <property type="protein sequence ID" value="KAE8352272.1"/>
    <property type="molecule type" value="Genomic_DNA"/>
</dbReference>